<dbReference type="PANTHER" id="PTHR43281">
    <property type="entry name" value="FARNESYL DIPHOSPHATE SYNTHASE"/>
    <property type="match status" value="1"/>
</dbReference>
<comment type="similarity">
    <text evidence="2 7">Belongs to the FPP/GGPP synthase family.</text>
</comment>
<dbReference type="PROSITE" id="PS00723">
    <property type="entry name" value="POLYPRENYL_SYNTHASE_1"/>
    <property type="match status" value="1"/>
</dbReference>
<keyword evidence="6" id="KW-0414">Isoprene biosynthesis</keyword>
<dbReference type="EMBL" id="BAABIZ010000007">
    <property type="protein sequence ID" value="GAA5107492.1"/>
    <property type="molecule type" value="Genomic_DNA"/>
</dbReference>
<dbReference type="PANTHER" id="PTHR43281:SF1">
    <property type="entry name" value="FARNESYL DIPHOSPHATE SYNTHASE"/>
    <property type="match status" value="1"/>
</dbReference>
<dbReference type="RefSeq" id="WP_345115773.1">
    <property type="nucleotide sequence ID" value="NZ_BAABIZ010000007.1"/>
</dbReference>
<protein>
    <submittedName>
        <fullName evidence="8">Polyprenyl synthetase family protein</fullName>
    </submittedName>
</protein>
<comment type="caution">
    <text evidence="8">The sequence shown here is derived from an EMBL/GenBank/DDBJ whole genome shotgun (WGS) entry which is preliminary data.</text>
</comment>
<dbReference type="InterPro" id="IPR033749">
    <property type="entry name" value="Polyprenyl_synt_CS"/>
</dbReference>
<dbReference type="CDD" id="cd00685">
    <property type="entry name" value="Trans_IPPS_HT"/>
    <property type="match status" value="1"/>
</dbReference>
<keyword evidence="5" id="KW-0460">Magnesium</keyword>
<dbReference type="SFLD" id="SFLDS00005">
    <property type="entry name" value="Isoprenoid_Synthase_Type_I"/>
    <property type="match status" value="1"/>
</dbReference>
<evidence type="ECO:0000256" key="7">
    <source>
        <dbReference type="RuleBase" id="RU004466"/>
    </source>
</evidence>
<dbReference type="Proteomes" id="UP001500864">
    <property type="component" value="Unassembled WGS sequence"/>
</dbReference>
<evidence type="ECO:0000256" key="3">
    <source>
        <dbReference type="ARBA" id="ARBA00022679"/>
    </source>
</evidence>
<dbReference type="InterPro" id="IPR000092">
    <property type="entry name" value="Polyprenyl_synt"/>
</dbReference>
<proteinExistence type="inferred from homology"/>
<evidence type="ECO:0000313" key="8">
    <source>
        <dbReference type="EMBL" id="GAA5107492.1"/>
    </source>
</evidence>
<dbReference type="PROSITE" id="PS00444">
    <property type="entry name" value="POLYPRENYL_SYNTHASE_2"/>
    <property type="match status" value="1"/>
</dbReference>
<evidence type="ECO:0000256" key="1">
    <source>
        <dbReference type="ARBA" id="ARBA00001946"/>
    </source>
</evidence>
<keyword evidence="3 7" id="KW-0808">Transferase</keyword>
<dbReference type="Pfam" id="PF00348">
    <property type="entry name" value="polyprenyl_synt"/>
    <property type="match status" value="1"/>
</dbReference>
<dbReference type="NCBIfam" id="NF045485">
    <property type="entry name" value="FPPsyn"/>
    <property type="match status" value="1"/>
</dbReference>
<keyword evidence="4" id="KW-0479">Metal-binding</keyword>
<dbReference type="Gene3D" id="1.10.600.10">
    <property type="entry name" value="Farnesyl Diphosphate Synthase"/>
    <property type="match status" value="1"/>
</dbReference>
<accession>A0ABP9N4B7</accession>
<keyword evidence="9" id="KW-1185">Reference proteome</keyword>
<dbReference type="InterPro" id="IPR053378">
    <property type="entry name" value="Prenyl_diphosphate_synthase"/>
</dbReference>
<reference evidence="9" key="1">
    <citation type="journal article" date="2019" name="Int. J. Syst. Evol. Microbiol.">
        <title>The Global Catalogue of Microorganisms (GCM) 10K type strain sequencing project: providing services to taxonomists for standard genome sequencing and annotation.</title>
        <authorList>
            <consortium name="The Broad Institute Genomics Platform"/>
            <consortium name="The Broad Institute Genome Sequencing Center for Infectious Disease"/>
            <person name="Wu L."/>
            <person name="Ma J."/>
        </authorList>
    </citation>
    <scope>NUCLEOTIDE SEQUENCE [LARGE SCALE GENOMIC DNA]</scope>
    <source>
        <strain evidence="9">JCM 17712</strain>
    </source>
</reference>
<dbReference type="SFLD" id="SFLDG01017">
    <property type="entry name" value="Polyprenyl_Transferase_Like"/>
    <property type="match status" value="1"/>
</dbReference>
<evidence type="ECO:0000256" key="2">
    <source>
        <dbReference type="ARBA" id="ARBA00006706"/>
    </source>
</evidence>
<dbReference type="SUPFAM" id="SSF48576">
    <property type="entry name" value="Terpenoid synthases"/>
    <property type="match status" value="1"/>
</dbReference>
<evidence type="ECO:0000313" key="9">
    <source>
        <dbReference type="Proteomes" id="UP001500864"/>
    </source>
</evidence>
<organism evidence="8 9">
    <name type="scientific">Bartonella jaculi</name>
    <dbReference type="NCBI Taxonomy" id="686226"/>
    <lineage>
        <taxon>Bacteria</taxon>
        <taxon>Pseudomonadati</taxon>
        <taxon>Pseudomonadota</taxon>
        <taxon>Alphaproteobacteria</taxon>
        <taxon>Hyphomicrobiales</taxon>
        <taxon>Bartonellaceae</taxon>
        <taxon>Bartonella</taxon>
    </lineage>
</organism>
<comment type="cofactor">
    <cofactor evidence="1">
        <name>Mg(2+)</name>
        <dbReference type="ChEBI" id="CHEBI:18420"/>
    </cofactor>
</comment>
<gene>
    <name evidence="8" type="ORF">GCM10023261_08920</name>
</gene>
<evidence type="ECO:0000256" key="4">
    <source>
        <dbReference type="ARBA" id="ARBA00022723"/>
    </source>
</evidence>
<sequence>MHEFSTLLARHARTIERRLDTLLNDQVQHGEISRPEILLKAMRYGVFNGGKRLRPFLVTESAALFGIPAEHSLDIACALECVHCYSLIHDDLPAMDNDTLRRGKPTVHIAFNEATAILAGNALLTFAFEIISHKACALPFDTRIKLITALAQSAGLGGMLGGQMLDLEAEKKPQACSSIACNSIMTLQRMKTAALISFACQAGAIIGNASKTLTQNLADFGTNIGLAFQLTDDLLDVTASTEILGKTAGKDETAHKATFVRLYGIEETQKKRDELIEKAESLLDPFGTKAKLLKQAARFSATRQH</sequence>
<evidence type="ECO:0000256" key="6">
    <source>
        <dbReference type="ARBA" id="ARBA00023229"/>
    </source>
</evidence>
<evidence type="ECO:0000256" key="5">
    <source>
        <dbReference type="ARBA" id="ARBA00022842"/>
    </source>
</evidence>
<dbReference type="InterPro" id="IPR008949">
    <property type="entry name" value="Isoprenoid_synthase_dom_sf"/>
</dbReference>
<name>A0ABP9N4B7_9HYPH</name>